<dbReference type="AlphaFoldDB" id="A0A2U9PIC6"/>
<evidence type="ECO:0000259" key="2">
    <source>
        <dbReference type="Pfam" id="PF01266"/>
    </source>
</evidence>
<dbReference type="EMBL" id="CP027541">
    <property type="protein sequence ID" value="AWT51504.1"/>
    <property type="molecule type" value="Genomic_DNA"/>
</dbReference>
<accession>A0A2U9PIC6</accession>
<gene>
    <name evidence="3" type="ORF">D806_005110</name>
</gene>
<dbReference type="InterPro" id="IPR036188">
    <property type="entry name" value="FAD/NAD-bd_sf"/>
</dbReference>
<evidence type="ECO:0000313" key="3">
    <source>
        <dbReference type="EMBL" id="AWT51504.1"/>
    </source>
</evidence>
<evidence type="ECO:0000313" key="4">
    <source>
        <dbReference type="Proteomes" id="UP000011200"/>
    </source>
</evidence>
<reference evidence="4" key="2">
    <citation type="submission" date="2018-03" db="EMBL/GenBank/DDBJ databases">
        <authorList>
            <person name="Derbyshire K."/>
            <person name="Gray T.A."/>
            <person name="Champion M."/>
        </authorList>
    </citation>
    <scope>NUCLEOTIDE SEQUENCE [LARGE SCALE GENOMIC DNA]</scope>
    <source>
        <strain evidence="4">MKD8</strain>
    </source>
</reference>
<dbReference type="RefSeq" id="WP_003891854.1">
    <property type="nucleotide sequence ID" value="NZ_CP027541.1"/>
</dbReference>
<protein>
    <submittedName>
        <fullName evidence="3">Putative oxidoreductase</fullName>
    </submittedName>
</protein>
<name>A0A2U9PIC6_MYCSE</name>
<dbReference type="PANTHER" id="PTHR13847:SF287">
    <property type="entry name" value="FAD-DEPENDENT OXIDOREDUCTASE DOMAIN-CONTAINING PROTEIN 1"/>
    <property type="match status" value="1"/>
</dbReference>
<dbReference type="PANTHER" id="PTHR13847">
    <property type="entry name" value="SARCOSINE DEHYDROGENASE-RELATED"/>
    <property type="match status" value="1"/>
</dbReference>
<proteinExistence type="predicted"/>
<dbReference type="InterPro" id="IPR006076">
    <property type="entry name" value="FAD-dep_OxRdtase"/>
</dbReference>
<dbReference type="Gene3D" id="3.50.50.60">
    <property type="entry name" value="FAD/NAD(P)-binding domain"/>
    <property type="match status" value="1"/>
</dbReference>
<dbReference type="GO" id="GO:0005737">
    <property type="term" value="C:cytoplasm"/>
    <property type="evidence" value="ECO:0007669"/>
    <property type="project" value="TreeGrafter"/>
</dbReference>
<dbReference type="GO" id="GO:0016491">
    <property type="term" value="F:oxidoreductase activity"/>
    <property type="evidence" value="ECO:0007669"/>
    <property type="project" value="UniProtKB-KW"/>
</dbReference>
<reference evidence="3 4" key="1">
    <citation type="journal article" date="2013" name="Genome Announc.">
        <title>Draft genome sequence of MKD8, a conjugal recipient Mycobacterium smegmatis strain.</title>
        <authorList>
            <person name="Gray T.A."/>
            <person name="Palumbo M.J."/>
            <person name="Derbyshire K.M."/>
        </authorList>
    </citation>
    <scope>NUCLEOTIDE SEQUENCE [LARGE SCALE GENOMIC DNA]</scope>
    <source>
        <strain evidence="3 4">MKD8</strain>
    </source>
</reference>
<sequence>MALPAVTTAAPAATYDAVIIGAGIQGLALSYELSQQGVERIAVVDRSWPGSGASGRNGELIRSAFSSPEWSLLLAASLRRWEQLPGELDFNFLLHQPGYLILATTDEQYEQRRAEMDVHRSCGVQTELLDAAQVRKLIPALNPNMVRGGLLQSNGGFAHHDAVVWAYLRAATRRGVEVFADVEVLDVESAGGRVTGLSTSRGHIATPVVVNCAGGGAVAINQMAGVDIPIRVNRLQMIVTEPIKPVVPTAVACPTILGYCHQTSRGEFVGGTELPGIDETESVHGTYDLLQDMATSFVSLFPLLGGVRVLRHWAGTVTQTADLAPVIDQADRLTNFFVSCGWVYGFMAAPATAQLLAAYIATGRKDALIAPFDIERLHTGRLIAEGSLVVPGEEHR</sequence>
<evidence type="ECO:0000256" key="1">
    <source>
        <dbReference type="ARBA" id="ARBA00023002"/>
    </source>
</evidence>
<feature type="domain" description="FAD dependent oxidoreductase" evidence="2">
    <location>
        <begin position="16"/>
        <end position="358"/>
    </location>
</feature>
<organism evidence="3 4">
    <name type="scientific">Mycolicibacterium smegmatis (strain MKD8)</name>
    <name type="common">Mycobacterium smegmatis</name>
    <dbReference type="NCBI Taxonomy" id="1214915"/>
    <lineage>
        <taxon>Bacteria</taxon>
        <taxon>Bacillati</taxon>
        <taxon>Actinomycetota</taxon>
        <taxon>Actinomycetes</taxon>
        <taxon>Mycobacteriales</taxon>
        <taxon>Mycobacteriaceae</taxon>
        <taxon>Mycolicibacterium</taxon>
    </lineage>
</organism>
<dbReference type="Pfam" id="PF01266">
    <property type="entry name" value="DAO"/>
    <property type="match status" value="1"/>
</dbReference>
<dbReference type="SUPFAM" id="SSF51905">
    <property type="entry name" value="FAD/NAD(P)-binding domain"/>
    <property type="match status" value="1"/>
</dbReference>
<dbReference type="Gene3D" id="3.30.9.10">
    <property type="entry name" value="D-Amino Acid Oxidase, subunit A, domain 2"/>
    <property type="match status" value="1"/>
</dbReference>
<dbReference type="Proteomes" id="UP000011200">
    <property type="component" value="Chromosome"/>
</dbReference>
<keyword evidence="1" id="KW-0560">Oxidoreductase</keyword>